<evidence type="ECO:0000256" key="1">
    <source>
        <dbReference type="RuleBase" id="RU369089"/>
    </source>
</evidence>
<protein>
    <recommendedName>
        <fullName evidence="1">PHD finger protein ALFIN-LIKE</fullName>
    </recommendedName>
</protein>
<dbReference type="GO" id="GO:0042393">
    <property type="term" value="F:histone binding"/>
    <property type="evidence" value="ECO:0007669"/>
    <property type="project" value="UniProtKB-UniRule"/>
</dbReference>
<keyword evidence="1" id="KW-0156">Chromatin regulator</keyword>
<keyword evidence="1" id="KW-0479">Metal-binding</keyword>
<dbReference type="PANTHER" id="PTHR12321">
    <property type="entry name" value="CPG BINDING PROTEIN"/>
    <property type="match status" value="1"/>
</dbReference>
<comment type="subunit">
    <text evidence="1">Interacts with H3K4me3 and to a lesser extent with H3K4me2.</text>
</comment>
<reference evidence="3 4" key="1">
    <citation type="submission" date="2016-09" db="EMBL/GenBank/DDBJ databases">
        <title>The draft genome of Dichanthelium oligosanthes: A C3 panicoid grass species.</title>
        <authorList>
            <person name="Studer A.J."/>
            <person name="Schnable J.C."/>
            <person name="Brutnell T.P."/>
        </authorList>
    </citation>
    <scope>NUCLEOTIDE SEQUENCE [LARGE SCALE GENOMIC DNA]</scope>
    <source>
        <strain evidence="4">cv. Kellogg 1175</strain>
        <tissue evidence="3">Leaf</tissue>
    </source>
</reference>
<dbReference type="AlphaFoldDB" id="A0A1E5W4M3"/>
<keyword evidence="1" id="KW-0539">Nucleus</keyword>
<name>A0A1E5W4M3_9POAL</name>
<comment type="subcellular location">
    <subcellularLocation>
        <location evidence="1">Nucleus</location>
    </subcellularLocation>
</comment>
<dbReference type="Proteomes" id="UP000095767">
    <property type="component" value="Unassembled WGS sequence"/>
</dbReference>
<dbReference type="GO" id="GO:0003712">
    <property type="term" value="F:transcription coregulator activity"/>
    <property type="evidence" value="ECO:0007669"/>
    <property type="project" value="TreeGrafter"/>
</dbReference>
<keyword evidence="1" id="KW-0805">Transcription regulation</keyword>
<keyword evidence="1" id="KW-0863">Zinc-finger</keyword>
<comment type="similarity">
    <text evidence="1">Belongs to the Alfin family.</text>
</comment>
<keyword evidence="1" id="KW-0862">Zinc</keyword>
<sequence>MSFPPLPLCLPRTCLFSGSCVSHRCGFLCLAVLADVEEFYAFCDPEKENLCLYGLLNGSWEVALPSEEVPPEMLEPALGINFTRDVMKRRDWLPLVAVHSDTWLISVAYFYASDLNDNDRYLLH</sequence>
<proteinExistence type="inferred from homology"/>
<dbReference type="GO" id="GO:0008270">
    <property type="term" value="F:zinc ion binding"/>
    <property type="evidence" value="ECO:0007669"/>
    <property type="project" value="UniProtKB-KW"/>
</dbReference>
<dbReference type="STRING" id="888268.A0A1E5W4M3"/>
<organism evidence="3 4">
    <name type="scientific">Dichanthelium oligosanthes</name>
    <dbReference type="NCBI Taxonomy" id="888268"/>
    <lineage>
        <taxon>Eukaryota</taxon>
        <taxon>Viridiplantae</taxon>
        <taxon>Streptophyta</taxon>
        <taxon>Embryophyta</taxon>
        <taxon>Tracheophyta</taxon>
        <taxon>Spermatophyta</taxon>
        <taxon>Magnoliopsida</taxon>
        <taxon>Liliopsida</taxon>
        <taxon>Poales</taxon>
        <taxon>Poaceae</taxon>
        <taxon>PACMAD clade</taxon>
        <taxon>Panicoideae</taxon>
        <taxon>Panicodae</taxon>
        <taxon>Paniceae</taxon>
        <taxon>Dichantheliinae</taxon>
        <taxon>Dichanthelium</taxon>
    </lineage>
</organism>
<comment type="domain">
    <text evidence="1">The PHD-type zinc finger mediates the binding to H3K4me3.</text>
</comment>
<keyword evidence="4" id="KW-1185">Reference proteome</keyword>
<dbReference type="OrthoDB" id="436852at2759"/>
<evidence type="ECO:0000313" key="3">
    <source>
        <dbReference type="EMBL" id="OEL32297.1"/>
    </source>
</evidence>
<evidence type="ECO:0000259" key="2">
    <source>
        <dbReference type="Pfam" id="PF12165"/>
    </source>
</evidence>
<dbReference type="InterPro" id="IPR045104">
    <property type="entry name" value="Alfin"/>
</dbReference>
<dbReference type="InterPro" id="IPR021998">
    <property type="entry name" value="Alfin_N"/>
</dbReference>
<dbReference type="PANTHER" id="PTHR12321:SF116">
    <property type="entry name" value="PHD FINGER PROTEIN ALFIN-LIKE 3"/>
    <property type="match status" value="1"/>
</dbReference>
<keyword evidence="1" id="KW-0804">Transcription</keyword>
<comment type="function">
    <text evidence="1">Histone-binding component that specifically recognizes H3 tails trimethylated on 'Lys-4' (H3K4me3), which mark transcription start sites of virtually all active genes.</text>
</comment>
<accession>A0A1E5W4M3</accession>
<dbReference type="GO" id="GO:0006355">
    <property type="term" value="P:regulation of DNA-templated transcription"/>
    <property type="evidence" value="ECO:0007669"/>
    <property type="project" value="UniProtKB-UniRule"/>
</dbReference>
<gene>
    <name evidence="3" type="ORF">BAE44_0006684</name>
</gene>
<dbReference type="GO" id="GO:0006325">
    <property type="term" value="P:chromatin organization"/>
    <property type="evidence" value="ECO:0007669"/>
    <property type="project" value="UniProtKB-UniRule"/>
</dbReference>
<dbReference type="EMBL" id="LWDX02021572">
    <property type="protein sequence ID" value="OEL32297.1"/>
    <property type="molecule type" value="Genomic_DNA"/>
</dbReference>
<dbReference type="Pfam" id="PF12165">
    <property type="entry name" value="Alfin"/>
    <property type="match status" value="1"/>
</dbReference>
<comment type="caution">
    <text evidence="3">The sequence shown here is derived from an EMBL/GenBank/DDBJ whole genome shotgun (WGS) entry which is preliminary data.</text>
</comment>
<feature type="domain" description="Alfin N-terminal" evidence="2">
    <location>
        <begin position="26"/>
        <end position="122"/>
    </location>
</feature>
<evidence type="ECO:0000313" key="4">
    <source>
        <dbReference type="Proteomes" id="UP000095767"/>
    </source>
</evidence>
<dbReference type="GO" id="GO:0000976">
    <property type="term" value="F:transcription cis-regulatory region binding"/>
    <property type="evidence" value="ECO:0007669"/>
    <property type="project" value="TreeGrafter"/>
</dbReference>
<dbReference type="GO" id="GO:0005634">
    <property type="term" value="C:nucleus"/>
    <property type="evidence" value="ECO:0007669"/>
    <property type="project" value="UniProtKB-SubCell"/>
</dbReference>